<gene>
    <name evidence="1" type="ORF">Atai01_69800</name>
</gene>
<evidence type="ECO:0000313" key="1">
    <source>
        <dbReference type="EMBL" id="GLY70361.1"/>
    </source>
</evidence>
<dbReference type="Proteomes" id="UP001165136">
    <property type="component" value="Unassembled WGS sequence"/>
</dbReference>
<organism evidence="1 2">
    <name type="scientific">Amycolatopsis taiwanensis</name>
    <dbReference type="NCBI Taxonomy" id="342230"/>
    <lineage>
        <taxon>Bacteria</taxon>
        <taxon>Bacillati</taxon>
        <taxon>Actinomycetota</taxon>
        <taxon>Actinomycetes</taxon>
        <taxon>Pseudonocardiales</taxon>
        <taxon>Pseudonocardiaceae</taxon>
        <taxon>Amycolatopsis</taxon>
    </lineage>
</organism>
<accession>A0A9W6R6K0</accession>
<protein>
    <submittedName>
        <fullName evidence="1">Uncharacterized protein</fullName>
    </submittedName>
</protein>
<dbReference type="EMBL" id="BSTI01000022">
    <property type="protein sequence ID" value="GLY70361.1"/>
    <property type="molecule type" value="Genomic_DNA"/>
</dbReference>
<evidence type="ECO:0000313" key="2">
    <source>
        <dbReference type="Proteomes" id="UP001165136"/>
    </source>
</evidence>
<keyword evidence="2" id="KW-1185">Reference proteome</keyword>
<proteinExistence type="predicted"/>
<dbReference type="RefSeq" id="WP_285489567.1">
    <property type="nucleotide sequence ID" value="NZ_BSTI01000022.1"/>
</dbReference>
<sequence length="96" mass="10386">MDSGEGAGRFEVGAWPAEGALLGTIPAEGGTNGPVMISNEFADVVVSKVRTRNGVRLDIWSPRRGTRVQLDAVELDCLSYQPKETFSELLERRPGP</sequence>
<dbReference type="AlphaFoldDB" id="A0A9W6R6K0"/>
<comment type="caution">
    <text evidence="1">The sequence shown here is derived from an EMBL/GenBank/DDBJ whole genome shotgun (WGS) entry which is preliminary data.</text>
</comment>
<name>A0A9W6R6K0_9PSEU</name>
<reference evidence="1" key="1">
    <citation type="submission" date="2023-03" db="EMBL/GenBank/DDBJ databases">
        <title>Amycolatopsis taiwanensis NBRC 103393.</title>
        <authorList>
            <person name="Ichikawa N."/>
            <person name="Sato H."/>
            <person name="Tonouchi N."/>
        </authorList>
    </citation>
    <scope>NUCLEOTIDE SEQUENCE</scope>
    <source>
        <strain evidence="1">NBRC 103393</strain>
    </source>
</reference>